<dbReference type="InterPro" id="IPR050194">
    <property type="entry name" value="Glycosyltransferase_grp1"/>
</dbReference>
<proteinExistence type="predicted"/>
<dbReference type="PANTHER" id="PTHR45947:SF3">
    <property type="entry name" value="SULFOQUINOVOSYL TRANSFERASE SQD2"/>
    <property type="match status" value="1"/>
</dbReference>
<dbReference type="Gene3D" id="3.40.50.2000">
    <property type="entry name" value="Glycogen Phosphorylase B"/>
    <property type="match status" value="2"/>
</dbReference>
<accession>A0A1C1A0N8</accession>
<dbReference type="AlphaFoldDB" id="A0A1C1A0N8"/>
<dbReference type="STRING" id="512399.A8709_00180"/>
<protein>
    <recommendedName>
        <fullName evidence="1">Glycosyl transferase family 1 domain-containing protein</fullName>
    </recommendedName>
</protein>
<dbReference type="PANTHER" id="PTHR45947">
    <property type="entry name" value="SULFOQUINOVOSYL TRANSFERASE SQD2"/>
    <property type="match status" value="1"/>
</dbReference>
<dbReference type="EMBL" id="LYPC01000021">
    <property type="protein sequence ID" value="OCT13995.1"/>
    <property type="molecule type" value="Genomic_DNA"/>
</dbReference>
<sequence>MRSVIGGIRTAHLTKRHLVILTPGSFAIPSGRSSSVEHVVQHTAEALVNRMPITVIGRKAALQGWRSVRKGVTYQRVTFQGAHGYLLRASQQISRLKPAIIQVENRPHYVRLLRRKFPKAKLSLVIHSTAFINPPYISAKALRASLQAANVIIVNSEFLKGYVQQKVPGVAHKIVTHYLGVDVGRFISKWSGEGSESRAQIRRELGFEHRKIILYMGRLIPQKGVHHALHAMRNVIQSEPSALLLIVGSAFYGSKRITSYVKELGRVAKTMPGHVRFIPYVNHQEMPEWIRLADVVVVPSMGSEAFGLVNVEAMASGVPVVATRAGGIQEVIEDGRTGLLIHKEDMPTELAPTLLRVLQDEALQRRMGEQGLERVRDKFTWQQAAEVRWELYRTMLEASAIHLG</sequence>
<feature type="domain" description="Glycosyl transferase family 1" evidence="1">
    <location>
        <begin position="198"/>
        <end position="372"/>
    </location>
</feature>
<organism evidence="2 3">
    <name type="scientific">Paenibacillus pectinilyticus</name>
    <dbReference type="NCBI Taxonomy" id="512399"/>
    <lineage>
        <taxon>Bacteria</taxon>
        <taxon>Bacillati</taxon>
        <taxon>Bacillota</taxon>
        <taxon>Bacilli</taxon>
        <taxon>Bacillales</taxon>
        <taxon>Paenibacillaceae</taxon>
        <taxon>Paenibacillus</taxon>
    </lineage>
</organism>
<dbReference type="GO" id="GO:0016757">
    <property type="term" value="F:glycosyltransferase activity"/>
    <property type="evidence" value="ECO:0007669"/>
    <property type="project" value="InterPro"/>
</dbReference>
<reference evidence="3" key="1">
    <citation type="submission" date="2016-05" db="EMBL/GenBank/DDBJ databases">
        <title>Paenibacillus oryzae. sp. nov., isolated from the rice root.</title>
        <authorList>
            <person name="Zhang J."/>
            <person name="Zhang X."/>
        </authorList>
    </citation>
    <scope>NUCLEOTIDE SEQUENCE [LARGE SCALE GENOMIC DNA]</scope>
    <source>
        <strain evidence="3">KCTC13222</strain>
    </source>
</reference>
<evidence type="ECO:0000313" key="2">
    <source>
        <dbReference type="EMBL" id="OCT13995.1"/>
    </source>
</evidence>
<dbReference type="Pfam" id="PF00534">
    <property type="entry name" value="Glycos_transf_1"/>
    <property type="match status" value="1"/>
</dbReference>
<evidence type="ECO:0000313" key="3">
    <source>
        <dbReference type="Proteomes" id="UP000093309"/>
    </source>
</evidence>
<dbReference type="Proteomes" id="UP000093309">
    <property type="component" value="Unassembled WGS sequence"/>
</dbReference>
<keyword evidence="3" id="KW-1185">Reference proteome</keyword>
<gene>
    <name evidence="2" type="ORF">A8709_00180</name>
</gene>
<dbReference type="InterPro" id="IPR001296">
    <property type="entry name" value="Glyco_trans_1"/>
</dbReference>
<dbReference type="CDD" id="cd03801">
    <property type="entry name" value="GT4_PimA-like"/>
    <property type="match status" value="1"/>
</dbReference>
<dbReference type="SUPFAM" id="SSF53756">
    <property type="entry name" value="UDP-Glycosyltransferase/glycogen phosphorylase"/>
    <property type="match status" value="1"/>
</dbReference>
<comment type="caution">
    <text evidence="2">The sequence shown here is derived from an EMBL/GenBank/DDBJ whole genome shotgun (WGS) entry which is preliminary data.</text>
</comment>
<dbReference type="RefSeq" id="WP_065853422.1">
    <property type="nucleotide sequence ID" value="NZ_LYPC01000021.1"/>
</dbReference>
<name>A0A1C1A0N8_9BACL</name>
<dbReference type="OrthoDB" id="139410at2"/>
<evidence type="ECO:0000259" key="1">
    <source>
        <dbReference type="Pfam" id="PF00534"/>
    </source>
</evidence>